<proteinExistence type="inferred from homology"/>
<evidence type="ECO:0000256" key="3">
    <source>
        <dbReference type="ARBA" id="ARBA00022729"/>
    </source>
</evidence>
<keyword evidence="5" id="KW-0378">Hydrolase</keyword>
<keyword evidence="4" id="KW-0064">Aspartyl protease</keyword>
<accession>A0A3B6SFN0</accession>
<dbReference type="RefSeq" id="XP_044429812.1">
    <property type="nucleotide sequence ID" value="XM_044573877.1"/>
</dbReference>
<keyword evidence="2" id="KW-0645">Protease</keyword>
<dbReference type="OrthoDB" id="2747330at2759"/>
<keyword evidence="3 8" id="KW-0732">Signal</keyword>
<dbReference type="Gramene" id="TraesCLE_scaffold_141427_01G000100.1">
    <property type="protein sequence ID" value="TraesCLE_scaffold_141427_01G000100.1"/>
    <property type="gene ID" value="TraesCLE_scaffold_141427_01G000100"/>
</dbReference>
<dbReference type="Proteomes" id="UP000019116">
    <property type="component" value="Chromosome 7B"/>
</dbReference>
<evidence type="ECO:0000256" key="2">
    <source>
        <dbReference type="ARBA" id="ARBA00022670"/>
    </source>
</evidence>
<dbReference type="Pfam" id="PF14543">
    <property type="entry name" value="TAXi_N"/>
    <property type="match status" value="1"/>
</dbReference>
<dbReference type="InterPro" id="IPR032861">
    <property type="entry name" value="TAXi_N"/>
</dbReference>
<dbReference type="FunFam" id="2.40.70.10:FF:000013">
    <property type="entry name" value="Aspartyl protease AED1"/>
    <property type="match status" value="1"/>
</dbReference>
<dbReference type="InterPro" id="IPR033121">
    <property type="entry name" value="PEPTIDASE_A1"/>
</dbReference>
<dbReference type="PANTHER" id="PTHR13683:SF790">
    <property type="entry name" value="PEPTIDASE A1 DOMAIN-CONTAINING PROTEIN"/>
    <property type="match status" value="1"/>
</dbReference>
<dbReference type="Gramene" id="TraesPARA_EIv1.0_2389370.1">
    <property type="protein sequence ID" value="TraesPARA_EIv1.0_2389370.1.CDS"/>
    <property type="gene ID" value="TraesPARA_EIv1.0_2389370"/>
</dbReference>
<evidence type="ECO:0000256" key="7">
    <source>
        <dbReference type="PIRSR" id="PIRSR601461-1"/>
    </source>
</evidence>
<dbReference type="InterPro" id="IPR021109">
    <property type="entry name" value="Peptidase_aspartic_dom_sf"/>
</dbReference>
<dbReference type="Pfam" id="PF14541">
    <property type="entry name" value="TAXi_C"/>
    <property type="match status" value="1"/>
</dbReference>
<dbReference type="PANTHER" id="PTHR13683">
    <property type="entry name" value="ASPARTYL PROTEASES"/>
    <property type="match status" value="1"/>
</dbReference>
<dbReference type="PROSITE" id="PS51767">
    <property type="entry name" value="PEPTIDASE_A1"/>
    <property type="match status" value="1"/>
</dbReference>
<dbReference type="STRING" id="4565.A0A3B6SFN0"/>
<feature type="domain" description="Peptidase A1" evidence="9">
    <location>
        <begin position="134"/>
        <end position="472"/>
    </location>
</feature>
<evidence type="ECO:0000256" key="8">
    <source>
        <dbReference type="SAM" id="SignalP"/>
    </source>
</evidence>
<dbReference type="GeneID" id="123155733"/>
<name>A0A3B6SFN0_WHEAT</name>
<dbReference type="Gramene" id="TraesCAD_scaffold_029102_01G000200.1">
    <property type="protein sequence ID" value="TraesCAD_scaffold_029102_01G000200.1"/>
    <property type="gene ID" value="TraesCAD_scaffold_029102_01G000200"/>
</dbReference>
<protein>
    <recommendedName>
        <fullName evidence="9">Peptidase A1 domain-containing protein</fullName>
    </recommendedName>
</protein>
<dbReference type="AlphaFoldDB" id="A0A3B6SFN0"/>
<dbReference type="InterPro" id="IPR001461">
    <property type="entry name" value="Aspartic_peptidase_A1"/>
</dbReference>
<keyword evidence="6" id="KW-1015">Disulfide bond</keyword>
<dbReference type="Gramene" id="TraesSTA7B03G04075570.1">
    <property type="protein sequence ID" value="TraesSTA7B03G04075570.1"/>
    <property type="gene ID" value="TraesSTA7B03G04075570"/>
</dbReference>
<dbReference type="Gramene" id="TraesCS7B03G0240500.1">
    <property type="protein sequence ID" value="TraesCS7B03G0240500.1.CDS"/>
    <property type="gene ID" value="TraesCS7B03G0240500"/>
</dbReference>
<dbReference type="Gramene" id="TraesLDM7B03G04083390.1">
    <property type="protein sequence ID" value="TraesLDM7B03G04083390.1"/>
    <property type="gene ID" value="TraesLDM7B03G04083390"/>
</dbReference>
<dbReference type="InterPro" id="IPR001969">
    <property type="entry name" value="Aspartic_peptidase_AS"/>
</dbReference>
<evidence type="ECO:0000256" key="4">
    <source>
        <dbReference type="ARBA" id="ARBA00022750"/>
    </source>
</evidence>
<dbReference type="Gene3D" id="2.40.70.10">
    <property type="entry name" value="Acid Proteases"/>
    <property type="match status" value="2"/>
</dbReference>
<evidence type="ECO:0000259" key="9">
    <source>
        <dbReference type="PROSITE" id="PS51767"/>
    </source>
</evidence>
<evidence type="ECO:0000313" key="10">
    <source>
        <dbReference type="EnsemblPlants" id="TraesCS7B02G090800.1"/>
    </source>
</evidence>
<dbReference type="PROSITE" id="PS00141">
    <property type="entry name" value="ASP_PROTEASE"/>
    <property type="match status" value="1"/>
</dbReference>
<dbReference type="Gramene" id="TraesJAG7B03G04062690.1">
    <property type="protein sequence ID" value="TraesJAG7B03G04062690.1"/>
    <property type="gene ID" value="TraesJAG7B03G04062690"/>
</dbReference>
<dbReference type="Gramene" id="TraesNOR7B03G04125110.1">
    <property type="protein sequence ID" value="TraesNOR7B03G04125110.1"/>
    <property type="gene ID" value="TraesNOR7B03G04125110"/>
</dbReference>
<dbReference type="EnsemblPlants" id="TraesCS7B02G090800.1">
    <property type="protein sequence ID" value="TraesCS7B02G090800.1"/>
    <property type="gene ID" value="TraesCS7B02G090800"/>
</dbReference>
<reference evidence="10" key="1">
    <citation type="submission" date="2018-08" db="EMBL/GenBank/DDBJ databases">
        <authorList>
            <person name="Rossello M."/>
        </authorList>
    </citation>
    <scope>NUCLEOTIDE SEQUENCE [LARGE SCALE GENOMIC DNA]</scope>
    <source>
        <strain evidence="10">cv. Chinese Spring</strain>
    </source>
</reference>
<dbReference type="Gramene" id="TraesARI5B03G02935680.1">
    <property type="protein sequence ID" value="TraesARI5B03G02935680.1"/>
    <property type="gene ID" value="TraesARI5B03G02935680"/>
</dbReference>
<dbReference type="Gramene" id="TraesMAC7B03G04075160.1">
    <property type="protein sequence ID" value="TraesMAC7B03G04075160.1"/>
    <property type="gene ID" value="TraesMAC7B03G04075160"/>
</dbReference>
<dbReference type="InterPro" id="IPR032799">
    <property type="entry name" value="TAXi_C"/>
</dbReference>
<dbReference type="SUPFAM" id="SSF50630">
    <property type="entry name" value="Acid proteases"/>
    <property type="match status" value="1"/>
</dbReference>
<dbReference type="OMA" id="PIPCNTD"/>
<feature type="chain" id="PRO_5043180487" description="Peptidase A1 domain-containing protein" evidence="8">
    <location>
        <begin position="25"/>
        <end position="476"/>
    </location>
</feature>
<dbReference type="FunFam" id="2.40.70.10:FF:000021">
    <property type="entry name" value="Aspartyl protease AED1"/>
    <property type="match status" value="1"/>
</dbReference>
<gene>
    <name evidence="10" type="primary">LOC123155733</name>
</gene>
<feature type="active site" evidence="7">
    <location>
        <position position="360"/>
    </location>
</feature>
<dbReference type="Gramene" id="TraesSYM5B03G02922170.1">
    <property type="protein sequence ID" value="TraesSYM5B03G02922170.1"/>
    <property type="gene ID" value="TraesSYM5B03G02922170"/>
</dbReference>
<evidence type="ECO:0000313" key="11">
    <source>
        <dbReference type="Proteomes" id="UP000019116"/>
    </source>
</evidence>
<dbReference type="SMR" id="A0A3B6SFN0"/>
<dbReference type="Gramene" id="TraesCS7B02G090800.1">
    <property type="protein sequence ID" value="TraesCS7B02G090800.1"/>
    <property type="gene ID" value="TraesCS7B02G090800"/>
</dbReference>
<dbReference type="Gramene" id="TraesLAC7B03G04032170.1">
    <property type="protein sequence ID" value="TraesLAC7B03G04032170.1"/>
    <property type="gene ID" value="TraesLAC7B03G04032170"/>
</dbReference>
<dbReference type="GO" id="GO:0006508">
    <property type="term" value="P:proteolysis"/>
    <property type="evidence" value="ECO:0007669"/>
    <property type="project" value="UniProtKB-KW"/>
</dbReference>
<dbReference type="Gramene" id="TraesKAR7B01G0073540.1">
    <property type="protein sequence ID" value="cds.TraesKAR7B01G0073540.1"/>
    <property type="gene ID" value="TraesKAR7B01G0073540"/>
</dbReference>
<dbReference type="Gramene" id="TraesWEE_scaffold_027649_01G000100.1">
    <property type="protein sequence ID" value="TraesWEE_scaffold_027649_01G000100.1"/>
    <property type="gene ID" value="TraesWEE_scaffold_027649_01G000100"/>
</dbReference>
<dbReference type="Gramene" id="TraesJUL7B03G04117920.1">
    <property type="protein sequence ID" value="TraesJUL7B03G04117920.1"/>
    <property type="gene ID" value="TraesJUL7B03G04117920"/>
</dbReference>
<dbReference type="GO" id="GO:0004190">
    <property type="term" value="F:aspartic-type endopeptidase activity"/>
    <property type="evidence" value="ECO:0007669"/>
    <property type="project" value="UniProtKB-KW"/>
</dbReference>
<dbReference type="Gramene" id="TraesROB_scaffold_144658_01G000100.1">
    <property type="protein sequence ID" value="TraesROB_scaffold_144658_01G000100.1"/>
    <property type="gene ID" value="TraesROB_scaffold_144658_01G000100"/>
</dbReference>
<sequence>MAYPPLFLCILLVVFGSYLSTISAAGDGKQSFVVVSTSSFQTQDVCATSTVTPRPNGAAVPLVHRHGPCAKSPSTDKPASFAEALHRSRVRANYIMSRALRGRGTTTTKKMQDQEEGKVSIPAHLGTSVDSQEYVVMLGLGTPAVEQVLLLDTGSDLSWVQCAPCNSTDCYPQKDPLFDPRKSSTYAPIPCGSDVCKTLQSDHHLNNGCSMNGNGTQSQCGYRVEYGGGSKTSGVYSNEALTLAPGVIIKDFHFGCGYKQGGPNDKFDGLLGLGRAPESLPVQTSALYGGSFSHCLPSVSSGTGFLALGAPSNTSGFSFTPMTQFVDSVTDYVVKLTGISVGGKQLRIPRKVFEGGLIVDCGNIISHLPSTPYAKLRSAFRAAMAAYPLIPSDEHDTCYNFTGYSNATVPKVALTFTGGVTVDLDVPNGLLLDGCLAFTESGEDGYVGFLGNVQMRTLEMLYDVRGGRLGFRAGAC</sequence>
<feature type="active site" evidence="7">
    <location>
        <position position="152"/>
    </location>
</feature>
<keyword evidence="11" id="KW-1185">Reference proteome</keyword>
<comment type="similarity">
    <text evidence="1">Belongs to the peptidase A1 family.</text>
</comment>
<reference evidence="10" key="2">
    <citation type="submission" date="2018-10" db="UniProtKB">
        <authorList>
            <consortium name="EnsemblPlants"/>
        </authorList>
    </citation>
    <scope>IDENTIFICATION</scope>
</reference>
<evidence type="ECO:0000256" key="1">
    <source>
        <dbReference type="ARBA" id="ARBA00007447"/>
    </source>
</evidence>
<organism evidence="10">
    <name type="scientific">Triticum aestivum</name>
    <name type="common">Wheat</name>
    <dbReference type="NCBI Taxonomy" id="4565"/>
    <lineage>
        <taxon>Eukaryota</taxon>
        <taxon>Viridiplantae</taxon>
        <taxon>Streptophyta</taxon>
        <taxon>Embryophyta</taxon>
        <taxon>Tracheophyta</taxon>
        <taxon>Spermatophyta</taxon>
        <taxon>Magnoliopsida</taxon>
        <taxon>Liliopsida</taxon>
        <taxon>Poales</taxon>
        <taxon>Poaceae</taxon>
        <taxon>BOP clade</taxon>
        <taxon>Pooideae</taxon>
        <taxon>Triticodae</taxon>
        <taxon>Triticeae</taxon>
        <taxon>Triticinae</taxon>
        <taxon>Triticum</taxon>
    </lineage>
</organism>
<feature type="signal peptide" evidence="8">
    <location>
        <begin position="1"/>
        <end position="24"/>
    </location>
</feature>
<evidence type="ECO:0000256" key="6">
    <source>
        <dbReference type="ARBA" id="ARBA00023157"/>
    </source>
</evidence>
<evidence type="ECO:0000256" key="5">
    <source>
        <dbReference type="ARBA" id="ARBA00022801"/>
    </source>
</evidence>